<evidence type="ECO:0000313" key="3">
    <source>
        <dbReference type="Proteomes" id="UP001652700"/>
    </source>
</evidence>
<dbReference type="PANTHER" id="PTHR10174:SF222">
    <property type="entry name" value="GH10083P-RELATED"/>
    <property type="match status" value="1"/>
</dbReference>
<dbReference type="PROSITE" id="PS50191">
    <property type="entry name" value="CRAL_TRIO"/>
    <property type="match status" value="1"/>
</dbReference>
<dbReference type="SMART" id="SM00516">
    <property type="entry name" value="SEC14"/>
    <property type="match status" value="1"/>
</dbReference>
<evidence type="ECO:0000313" key="2">
    <source>
        <dbReference type="EnsemblMetazoa" id="XP_050512067.1"/>
    </source>
</evidence>
<dbReference type="SUPFAM" id="SSF52087">
    <property type="entry name" value="CRAL/TRIO domain"/>
    <property type="match status" value="1"/>
</dbReference>
<dbReference type="CDD" id="cd00170">
    <property type="entry name" value="SEC14"/>
    <property type="match status" value="1"/>
</dbReference>
<dbReference type="InterPro" id="IPR036865">
    <property type="entry name" value="CRAL-TRIO_dom_sf"/>
</dbReference>
<dbReference type="Pfam" id="PF00650">
    <property type="entry name" value="CRAL_TRIO"/>
    <property type="match status" value="1"/>
</dbReference>
<sequence length="305" mass="36278">MLTTKDLLKTDRRKIREHWKKSDAQMEIEIGIIRNWIKTQKHLPEIPCDNTIEYFLTNCKFSTEKTKRTLDMYYTVRDLIPDFYENKHPGSDRMKLINEVLYTLPLPELTENLHRITIFKLNDVDPDSFDIYDHAGQFLRNLFEIKTKEDLTLGEIFVMDCKHAKFATIIKCTPMYVKKIAFVLENVWANRLNEMHLVNVPTYMDRLIALSRTLLSKKLRERIYVHESLDDMFKAVPQELLPSDYGGKAPSMDELKKLWIAKFKEYTERFDKMEELKVNEKLRPEKMENSELLGYHGNFKKIDVD</sequence>
<evidence type="ECO:0000259" key="1">
    <source>
        <dbReference type="PROSITE" id="PS50191"/>
    </source>
</evidence>
<reference evidence="2" key="1">
    <citation type="submission" date="2025-05" db="UniProtKB">
        <authorList>
            <consortium name="EnsemblMetazoa"/>
        </authorList>
    </citation>
    <scope>IDENTIFICATION</scope>
</reference>
<feature type="domain" description="CRAL-TRIO" evidence="1">
    <location>
        <begin position="158"/>
        <end position="253"/>
    </location>
</feature>
<dbReference type="EnsemblMetazoa" id="XM_050656110.1">
    <property type="protein sequence ID" value="XP_050512067.1"/>
    <property type="gene ID" value="LOC126888088"/>
</dbReference>
<dbReference type="PANTHER" id="PTHR10174">
    <property type="entry name" value="ALPHA-TOCOPHEROL TRANSFER PROTEIN-RELATED"/>
    <property type="match status" value="1"/>
</dbReference>
<dbReference type="InterPro" id="IPR001251">
    <property type="entry name" value="CRAL-TRIO_dom"/>
</dbReference>
<protein>
    <recommendedName>
        <fullName evidence="1">CRAL-TRIO domain-containing protein</fullName>
    </recommendedName>
</protein>
<dbReference type="Proteomes" id="UP001652700">
    <property type="component" value="Unplaced"/>
</dbReference>
<accession>A0ABM5KPF0</accession>
<keyword evidence="3" id="KW-1185">Reference proteome</keyword>
<dbReference type="GeneID" id="126888088"/>
<proteinExistence type="predicted"/>
<organism evidence="2 3">
    <name type="scientific">Diabrotica virgifera virgifera</name>
    <name type="common">western corn rootworm</name>
    <dbReference type="NCBI Taxonomy" id="50390"/>
    <lineage>
        <taxon>Eukaryota</taxon>
        <taxon>Metazoa</taxon>
        <taxon>Ecdysozoa</taxon>
        <taxon>Arthropoda</taxon>
        <taxon>Hexapoda</taxon>
        <taxon>Insecta</taxon>
        <taxon>Pterygota</taxon>
        <taxon>Neoptera</taxon>
        <taxon>Endopterygota</taxon>
        <taxon>Coleoptera</taxon>
        <taxon>Polyphaga</taxon>
        <taxon>Cucujiformia</taxon>
        <taxon>Chrysomeloidea</taxon>
        <taxon>Chrysomelidae</taxon>
        <taxon>Galerucinae</taxon>
        <taxon>Diabroticina</taxon>
        <taxon>Diabroticites</taxon>
        <taxon>Diabrotica</taxon>
    </lineage>
</organism>
<dbReference type="Gene3D" id="3.40.525.10">
    <property type="entry name" value="CRAL-TRIO lipid binding domain"/>
    <property type="match status" value="1"/>
</dbReference>
<dbReference type="RefSeq" id="XP_050512067.1">
    <property type="nucleotide sequence ID" value="XM_050656110.1"/>
</dbReference>
<dbReference type="SUPFAM" id="SSF46938">
    <property type="entry name" value="CRAL/TRIO N-terminal domain"/>
    <property type="match status" value="1"/>
</dbReference>
<dbReference type="PRINTS" id="PR00180">
    <property type="entry name" value="CRETINALDHBP"/>
</dbReference>
<dbReference type="InterPro" id="IPR036273">
    <property type="entry name" value="CRAL/TRIO_N_dom_sf"/>
</dbReference>
<dbReference type="Gene3D" id="1.20.5.1200">
    <property type="entry name" value="Alpha-tocopherol transfer"/>
    <property type="match status" value="1"/>
</dbReference>
<name>A0ABM5KPF0_DIAVI</name>